<name>A0A9Q2WIB1_9BURK</name>
<dbReference type="GO" id="GO:0003677">
    <property type="term" value="F:DNA binding"/>
    <property type="evidence" value="ECO:0007669"/>
    <property type="project" value="UniProtKB-UniRule"/>
</dbReference>
<comment type="caution">
    <text evidence="4">The sequence shown here is derived from an EMBL/GenBank/DDBJ whole genome shotgun (WGS) entry which is preliminary data.</text>
</comment>
<evidence type="ECO:0000256" key="2">
    <source>
        <dbReference type="PROSITE-ProRule" id="PRU00335"/>
    </source>
</evidence>
<dbReference type="AlphaFoldDB" id="A0A9Q2WIB1"/>
<gene>
    <name evidence="4" type="ORF">G6731_04830</name>
</gene>
<dbReference type="Proteomes" id="UP000783102">
    <property type="component" value="Unassembled WGS sequence"/>
</dbReference>
<reference evidence="4" key="1">
    <citation type="journal article" date="2021" name="Genome Biol. Evol.">
        <title>Continental-Scale Gene Flow Prevents Allopatric Divergence of Pelagic Freshwater Bacteria.</title>
        <authorList>
            <person name="Hoetzinger M."/>
            <person name="Pitt A."/>
            <person name="Huemer A."/>
            <person name="Hahn M.W."/>
        </authorList>
    </citation>
    <scope>NUCLEOTIDE SEQUENCE</scope>
    <source>
        <strain evidence="4">SM1-W8</strain>
    </source>
</reference>
<dbReference type="EMBL" id="JAANEY010000001">
    <property type="protein sequence ID" value="MBT8551277.1"/>
    <property type="molecule type" value="Genomic_DNA"/>
</dbReference>
<keyword evidence="1 2" id="KW-0238">DNA-binding</keyword>
<dbReference type="Gene3D" id="1.10.357.10">
    <property type="entry name" value="Tetracycline Repressor, domain 2"/>
    <property type="match status" value="1"/>
</dbReference>
<dbReference type="InterPro" id="IPR001647">
    <property type="entry name" value="HTH_TetR"/>
</dbReference>
<proteinExistence type="predicted"/>
<sequence length="230" mass="25324">MPKIVHHLFNSDEKHLEQIKESLLLGASDLAKNTSVENIKIDDLVNKAEVSRSTFYKVFHSVDSIFKELGKKLSNEITEYTLSHSPAIPDAAARVAIKTKRALLFITKAPFLASLLLKEEWPSSDPNHMMYKDIEKDFMDGKAQGYFSDMPASIGTNLILGCLRGAAKDILETKQPDDYIDKVIYQILISLGVDQKIAAELSKNPASALSVPPTGVASNVASLQNHTKAN</sequence>
<organism evidence="4 5">
    <name type="scientific">Polynucleobacter paneuropaeus</name>
    <dbReference type="NCBI Taxonomy" id="2527775"/>
    <lineage>
        <taxon>Bacteria</taxon>
        <taxon>Pseudomonadati</taxon>
        <taxon>Pseudomonadota</taxon>
        <taxon>Betaproteobacteria</taxon>
        <taxon>Burkholderiales</taxon>
        <taxon>Burkholderiaceae</taxon>
        <taxon>Polynucleobacter</taxon>
    </lineage>
</organism>
<accession>A0A9Q2WIB1</accession>
<dbReference type="InterPro" id="IPR009057">
    <property type="entry name" value="Homeodomain-like_sf"/>
</dbReference>
<dbReference type="SUPFAM" id="SSF46689">
    <property type="entry name" value="Homeodomain-like"/>
    <property type="match status" value="1"/>
</dbReference>
<protein>
    <submittedName>
        <fullName evidence="4">TetR/AcrR family transcriptional regulator</fullName>
    </submittedName>
</protein>
<evidence type="ECO:0000256" key="1">
    <source>
        <dbReference type="ARBA" id="ARBA00023125"/>
    </source>
</evidence>
<feature type="domain" description="HTH tetR-type" evidence="3">
    <location>
        <begin position="17"/>
        <end position="77"/>
    </location>
</feature>
<evidence type="ECO:0000259" key="3">
    <source>
        <dbReference type="PROSITE" id="PS50977"/>
    </source>
</evidence>
<evidence type="ECO:0000313" key="5">
    <source>
        <dbReference type="Proteomes" id="UP000783102"/>
    </source>
</evidence>
<dbReference type="PROSITE" id="PS50977">
    <property type="entry name" value="HTH_TETR_2"/>
    <property type="match status" value="1"/>
</dbReference>
<evidence type="ECO:0000313" key="4">
    <source>
        <dbReference type="EMBL" id="MBT8551277.1"/>
    </source>
</evidence>
<feature type="DNA-binding region" description="H-T-H motif" evidence="2">
    <location>
        <begin position="40"/>
        <end position="59"/>
    </location>
</feature>